<sequence>MTMRQTLFAALLLATPATAENPPYAGQEARDIASLSAEDQRAIMAGEGWGLALPAELNGYPGPLHVLELADALGLSDSQRTEVQAVFDAMKSDAQEAGRAYVEAEAMVSHMFRAGHANDQRLNMMLHQSAEALAALRAVHLRAHMVVTSMLSDEQEEIYAQKRGYDGAHGGADHGTHAHH</sequence>
<evidence type="ECO:0000313" key="2">
    <source>
        <dbReference type="Proteomes" id="UP001203036"/>
    </source>
</evidence>
<dbReference type="Proteomes" id="UP001203036">
    <property type="component" value="Unassembled WGS sequence"/>
</dbReference>
<comment type="caution">
    <text evidence="1">The sequence shown here is derived from an EMBL/GenBank/DDBJ whole genome shotgun (WGS) entry which is preliminary data.</text>
</comment>
<name>A0ACC5ZUR8_9RHOB</name>
<proteinExistence type="predicted"/>
<accession>A0ACC5ZUR8</accession>
<organism evidence="1 2">
    <name type="scientific">Lutimaribacter degradans</name>
    <dbReference type="NCBI Taxonomy" id="2945989"/>
    <lineage>
        <taxon>Bacteria</taxon>
        <taxon>Pseudomonadati</taxon>
        <taxon>Pseudomonadota</taxon>
        <taxon>Alphaproteobacteria</taxon>
        <taxon>Rhodobacterales</taxon>
        <taxon>Roseobacteraceae</taxon>
        <taxon>Lutimaribacter</taxon>
    </lineage>
</organism>
<protein>
    <submittedName>
        <fullName evidence="1">Uncharacterized protein</fullName>
    </submittedName>
</protein>
<keyword evidence="2" id="KW-1185">Reference proteome</keyword>
<gene>
    <name evidence="1" type="ORF">M8744_06845</name>
</gene>
<reference evidence="1" key="1">
    <citation type="submission" date="2022-06" db="EMBL/GenBank/DDBJ databases">
        <title>Lutimaribacter sp. EGI FJ00013, a novel bacterium isolated from a salt lake sediment enrichment.</title>
        <authorList>
            <person name="Gao L."/>
            <person name="Fang B.-Z."/>
            <person name="Li W.-J."/>
        </authorList>
    </citation>
    <scope>NUCLEOTIDE SEQUENCE</scope>
    <source>
        <strain evidence="1">EGI FJ00013</strain>
    </source>
</reference>
<evidence type="ECO:0000313" key="1">
    <source>
        <dbReference type="EMBL" id="MCM2561855.1"/>
    </source>
</evidence>
<dbReference type="EMBL" id="JAMQGO010000003">
    <property type="protein sequence ID" value="MCM2561855.1"/>
    <property type="molecule type" value="Genomic_DNA"/>
</dbReference>